<organism evidence="1 2">
    <name type="scientific">Penicillium desertorum</name>
    <dbReference type="NCBI Taxonomy" id="1303715"/>
    <lineage>
        <taxon>Eukaryota</taxon>
        <taxon>Fungi</taxon>
        <taxon>Dikarya</taxon>
        <taxon>Ascomycota</taxon>
        <taxon>Pezizomycotina</taxon>
        <taxon>Eurotiomycetes</taxon>
        <taxon>Eurotiomycetidae</taxon>
        <taxon>Eurotiales</taxon>
        <taxon>Aspergillaceae</taxon>
        <taxon>Penicillium</taxon>
    </lineage>
</organism>
<comment type="caution">
    <text evidence="1">The sequence shown here is derived from an EMBL/GenBank/DDBJ whole genome shotgun (WGS) entry which is preliminary data.</text>
</comment>
<evidence type="ECO:0000313" key="1">
    <source>
        <dbReference type="EMBL" id="KAJ5471165.1"/>
    </source>
</evidence>
<dbReference type="EMBL" id="JAPWDO010000005">
    <property type="protein sequence ID" value="KAJ5471165.1"/>
    <property type="molecule type" value="Genomic_DNA"/>
</dbReference>
<accession>A0A9W9WP95</accession>
<reference evidence="1" key="2">
    <citation type="journal article" date="2023" name="IMA Fungus">
        <title>Comparative genomic study of the Penicillium genus elucidates a diverse pangenome and 15 lateral gene transfer events.</title>
        <authorList>
            <person name="Petersen C."/>
            <person name="Sorensen T."/>
            <person name="Nielsen M.R."/>
            <person name="Sondergaard T.E."/>
            <person name="Sorensen J.L."/>
            <person name="Fitzpatrick D.A."/>
            <person name="Frisvad J.C."/>
            <person name="Nielsen K.L."/>
        </authorList>
    </citation>
    <scope>NUCLEOTIDE SEQUENCE</scope>
    <source>
        <strain evidence="1">IBT 17660</strain>
    </source>
</reference>
<protein>
    <recommendedName>
        <fullName evidence="3">Transcription factor domain-containing protein</fullName>
    </recommendedName>
</protein>
<gene>
    <name evidence="1" type="ORF">N7530_008522</name>
</gene>
<evidence type="ECO:0000313" key="2">
    <source>
        <dbReference type="Proteomes" id="UP001147760"/>
    </source>
</evidence>
<dbReference type="PANTHER" id="PTHR37540:SF5">
    <property type="entry name" value="TRANSCRIPTION FACTOR DOMAIN-CONTAINING PROTEIN"/>
    <property type="match status" value="1"/>
</dbReference>
<dbReference type="AlphaFoldDB" id="A0A9W9WP95"/>
<keyword evidence="2" id="KW-1185">Reference proteome</keyword>
<dbReference type="Proteomes" id="UP001147760">
    <property type="component" value="Unassembled WGS sequence"/>
</dbReference>
<sequence length="485" mass="54704">MANLVFLGNKFVFIPIKTPNDRTAKRLARSHAVAHGLRKKRRHQQISGHNFHVLCPENNQSRPAREKEQAEALITQPASLTTGSDPFQMLAAESPILRALLNRERFQQVAEPVFSVTDELVLQNFRSVLRKGLDDNALLSAVMLTFSFKATETMTSRKYLEYQNEALSSIRQRMSSPDRAATEPTIGAILLLAGIEVCAKIPAILPYSEPLLGSKSKVLSSRSGLECHVKYSSTWGAIQHILDVCQRKGVYLSDDIKRAIFWSDLNGSVMTGSTRVVDHTTFSELQWKRDLSHPDFFILPPGFQRHSNELGQAFIEILKDVFALQCIRDSAILGKEDVMSMAQIDNHQASIQSRLVSLPIRSPISQCCHQAAYLCSTILRCKMWRTSTIPSHLSLQLLCELQAASDSLVWDDSPDLLAWLLHIGGAFAPAGTIRQGYVRLLHLNHNRFTWLYTSWPELLIVLKQFIWSDKAFLSQVKAFWEENSH</sequence>
<reference evidence="1" key="1">
    <citation type="submission" date="2022-12" db="EMBL/GenBank/DDBJ databases">
        <authorList>
            <person name="Petersen C."/>
        </authorList>
    </citation>
    <scope>NUCLEOTIDE SEQUENCE</scope>
    <source>
        <strain evidence="1">IBT 17660</strain>
    </source>
</reference>
<name>A0A9W9WP95_9EURO</name>
<evidence type="ECO:0008006" key="3">
    <source>
        <dbReference type="Google" id="ProtNLM"/>
    </source>
</evidence>
<dbReference type="OrthoDB" id="2130169at2759"/>
<proteinExistence type="predicted"/>
<dbReference type="PANTHER" id="PTHR37540">
    <property type="entry name" value="TRANSCRIPTION FACTOR (ACR-2), PUTATIVE-RELATED-RELATED"/>
    <property type="match status" value="1"/>
</dbReference>